<name>A0A6I4W4H0_9BACL</name>
<protein>
    <submittedName>
        <fullName evidence="1">Uncharacterized protein</fullName>
    </submittedName>
</protein>
<dbReference type="AlphaFoldDB" id="A0A6I4W4H0"/>
<gene>
    <name evidence="1" type="ORF">GSM42_18495</name>
</gene>
<reference evidence="1 2" key="1">
    <citation type="submission" date="2019-12" db="EMBL/GenBank/DDBJ databases">
        <title>Whole-genome analyses of novel actinobacteria.</title>
        <authorList>
            <person name="Sahin N."/>
            <person name="Saygin H."/>
        </authorList>
    </citation>
    <scope>NUCLEOTIDE SEQUENCE [LARGE SCALE GENOMIC DNA]</scope>
    <source>
        <strain evidence="1 2">KC615</strain>
    </source>
</reference>
<evidence type="ECO:0000313" key="2">
    <source>
        <dbReference type="Proteomes" id="UP000430692"/>
    </source>
</evidence>
<dbReference type="RefSeq" id="WP_160803027.1">
    <property type="nucleotide sequence ID" value="NZ_WUUL01000017.1"/>
</dbReference>
<comment type="caution">
    <text evidence="1">The sequence shown here is derived from an EMBL/GenBank/DDBJ whole genome shotgun (WGS) entry which is preliminary data.</text>
</comment>
<proteinExistence type="predicted"/>
<organism evidence="1 2">
    <name type="scientific">Shimazuella alba</name>
    <dbReference type="NCBI Taxonomy" id="2690964"/>
    <lineage>
        <taxon>Bacteria</taxon>
        <taxon>Bacillati</taxon>
        <taxon>Bacillota</taxon>
        <taxon>Bacilli</taxon>
        <taxon>Bacillales</taxon>
        <taxon>Thermoactinomycetaceae</taxon>
        <taxon>Shimazuella</taxon>
    </lineage>
</organism>
<evidence type="ECO:0000313" key="1">
    <source>
        <dbReference type="EMBL" id="MXQ55674.1"/>
    </source>
</evidence>
<dbReference type="EMBL" id="WUUL01000017">
    <property type="protein sequence ID" value="MXQ55674.1"/>
    <property type="molecule type" value="Genomic_DNA"/>
</dbReference>
<accession>A0A6I4W4H0</accession>
<sequence length="46" mass="5496">MKDDNVVTKAAIRIEFGCETIFDSLKQFSIGFYEDINWFYNLFTKH</sequence>
<dbReference type="Proteomes" id="UP000430692">
    <property type="component" value="Unassembled WGS sequence"/>
</dbReference>
<keyword evidence="2" id="KW-1185">Reference proteome</keyword>